<organism evidence="2 3">
    <name type="scientific">Cavenderia fasciculata</name>
    <name type="common">Slime mold</name>
    <name type="synonym">Dictyostelium fasciculatum</name>
    <dbReference type="NCBI Taxonomy" id="261658"/>
    <lineage>
        <taxon>Eukaryota</taxon>
        <taxon>Amoebozoa</taxon>
        <taxon>Evosea</taxon>
        <taxon>Eumycetozoa</taxon>
        <taxon>Dictyostelia</taxon>
        <taxon>Acytosteliales</taxon>
        <taxon>Cavenderiaceae</taxon>
        <taxon>Cavenderia</taxon>
    </lineage>
</organism>
<keyword evidence="3" id="KW-1185">Reference proteome</keyword>
<proteinExistence type="predicted"/>
<dbReference type="AlphaFoldDB" id="F4PM81"/>
<name>F4PM81_CACFS</name>
<gene>
    <name evidence="2" type="ORF">DFA_05714</name>
</gene>
<dbReference type="GeneID" id="14875657"/>
<dbReference type="EMBL" id="GL883008">
    <property type="protein sequence ID" value="EGG23581.1"/>
    <property type="molecule type" value="Genomic_DNA"/>
</dbReference>
<dbReference type="InterPro" id="IPR040291">
    <property type="entry name" value="DDB_G0287341-like"/>
</dbReference>
<keyword evidence="1" id="KW-0472">Membrane</keyword>
<evidence type="ECO:0000313" key="2">
    <source>
        <dbReference type="EMBL" id="EGG23581.1"/>
    </source>
</evidence>
<dbReference type="OrthoDB" id="20709at2759"/>
<dbReference type="PANTHER" id="PTHR35202">
    <property type="entry name" value="TRANSMEMBRANE PROTEIN-RELATED"/>
    <property type="match status" value="1"/>
</dbReference>
<protein>
    <recommendedName>
        <fullName evidence="4">Transmembrane protein</fullName>
    </recommendedName>
</protein>
<dbReference type="PANTHER" id="PTHR35202:SF2">
    <property type="entry name" value="TRANSMEMBRANE PROTEIN"/>
    <property type="match status" value="1"/>
</dbReference>
<reference evidence="3" key="1">
    <citation type="journal article" date="2011" name="Genome Res.">
        <title>Phylogeny-wide analysis of social amoeba genomes highlights ancient origins for complex intercellular communication.</title>
        <authorList>
            <person name="Heidel A.J."/>
            <person name="Lawal H.M."/>
            <person name="Felder M."/>
            <person name="Schilde C."/>
            <person name="Helps N.R."/>
            <person name="Tunggal B."/>
            <person name="Rivero F."/>
            <person name="John U."/>
            <person name="Schleicher M."/>
            <person name="Eichinger L."/>
            <person name="Platzer M."/>
            <person name="Noegel A.A."/>
            <person name="Schaap P."/>
            <person name="Gloeckner G."/>
        </authorList>
    </citation>
    <scope>NUCLEOTIDE SEQUENCE [LARGE SCALE GENOMIC DNA]</scope>
    <source>
        <strain evidence="3">SH3</strain>
    </source>
</reference>
<keyword evidence="1" id="KW-1133">Transmembrane helix</keyword>
<evidence type="ECO:0000256" key="1">
    <source>
        <dbReference type="SAM" id="Phobius"/>
    </source>
</evidence>
<feature type="transmembrane region" description="Helical" evidence="1">
    <location>
        <begin position="6"/>
        <end position="29"/>
    </location>
</feature>
<evidence type="ECO:0008006" key="4">
    <source>
        <dbReference type="Google" id="ProtNLM"/>
    </source>
</evidence>
<keyword evidence="1" id="KW-0812">Transmembrane</keyword>
<feature type="transmembrane region" description="Helical" evidence="1">
    <location>
        <begin position="122"/>
        <end position="141"/>
    </location>
</feature>
<sequence length="207" mass="22952">MHKPNLLVLILIGIAWVMLIISFSSYWYYAGSKSSSDNYSFSYFKHDGVRTEWKFGDNSGSSFSSYSSAQKDAAKNELSLYRASLSFTVIAWIVLSATILFVVLSLFGILSKIPLLPTITKLLPIAGFVLCCLALFIFVGLPDARKRDCKRNGSDSFCDSQADDHKFDFVYHNDNYRQSPWLSWATIVVASAFCLGGAIVGVISGSY</sequence>
<dbReference type="KEGG" id="dfa:DFA_05714"/>
<feature type="transmembrane region" description="Helical" evidence="1">
    <location>
        <begin position="85"/>
        <end position="110"/>
    </location>
</feature>
<dbReference type="RefSeq" id="XP_004361432.1">
    <property type="nucleotide sequence ID" value="XM_004361375.1"/>
</dbReference>
<dbReference type="Proteomes" id="UP000007797">
    <property type="component" value="Unassembled WGS sequence"/>
</dbReference>
<accession>F4PM81</accession>
<evidence type="ECO:0000313" key="3">
    <source>
        <dbReference type="Proteomes" id="UP000007797"/>
    </source>
</evidence>
<feature type="transmembrane region" description="Helical" evidence="1">
    <location>
        <begin position="181"/>
        <end position="203"/>
    </location>
</feature>
<dbReference type="OMA" id="WYSIRIG"/>